<feature type="non-terminal residue" evidence="2">
    <location>
        <position position="83"/>
    </location>
</feature>
<feature type="compositionally biased region" description="Basic and acidic residues" evidence="1">
    <location>
        <begin position="64"/>
        <end position="73"/>
    </location>
</feature>
<dbReference type="Proteomes" id="UP001178507">
    <property type="component" value="Unassembled WGS sequence"/>
</dbReference>
<comment type="caution">
    <text evidence="2">The sequence shown here is derived from an EMBL/GenBank/DDBJ whole genome shotgun (WGS) entry which is preliminary data.</text>
</comment>
<name>A0AA36MHV9_9DINO</name>
<dbReference type="EMBL" id="CAUJNA010000115">
    <property type="protein sequence ID" value="CAJ1372136.1"/>
    <property type="molecule type" value="Genomic_DNA"/>
</dbReference>
<reference evidence="2" key="1">
    <citation type="submission" date="2023-08" db="EMBL/GenBank/DDBJ databases">
        <authorList>
            <person name="Chen Y."/>
            <person name="Shah S."/>
            <person name="Dougan E. K."/>
            <person name="Thang M."/>
            <person name="Chan C."/>
        </authorList>
    </citation>
    <scope>NUCLEOTIDE SEQUENCE</scope>
</reference>
<evidence type="ECO:0000313" key="3">
    <source>
        <dbReference type="Proteomes" id="UP001178507"/>
    </source>
</evidence>
<sequence length="83" mass="9251">DEFGFKGWRMSNEPLPSQRKQAAKASLTFSLLTTAVSTFAWCWGERCARFPRLFGKEAAGMSGRELRDAEQSPRQKAPGADAR</sequence>
<protein>
    <submittedName>
        <fullName evidence="2">Uncharacterized protein</fullName>
    </submittedName>
</protein>
<gene>
    <name evidence="2" type="ORF">EVOR1521_LOCUS2276</name>
</gene>
<feature type="non-terminal residue" evidence="2">
    <location>
        <position position="1"/>
    </location>
</feature>
<dbReference type="AlphaFoldDB" id="A0AA36MHV9"/>
<organism evidence="2 3">
    <name type="scientific">Effrenium voratum</name>
    <dbReference type="NCBI Taxonomy" id="2562239"/>
    <lineage>
        <taxon>Eukaryota</taxon>
        <taxon>Sar</taxon>
        <taxon>Alveolata</taxon>
        <taxon>Dinophyceae</taxon>
        <taxon>Suessiales</taxon>
        <taxon>Symbiodiniaceae</taxon>
        <taxon>Effrenium</taxon>
    </lineage>
</organism>
<evidence type="ECO:0000256" key="1">
    <source>
        <dbReference type="SAM" id="MobiDB-lite"/>
    </source>
</evidence>
<feature type="region of interest" description="Disordered" evidence="1">
    <location>
        <begin position="61"/>
        <end position="83"/>
    </location>
</feature>
<evidence type="ECO:0000313" key="2">
    <source>
        <dbReference type="EMBL" id="CAJ1372136.1"/>
    </source>
</evidence>
<keyword evidence="3" id="KW-1185">Reference proteome</keyword>
<accession>A0AA36MHV9</accession>
<proteinExistence type="predicted"/>